<name>A0A1H1A274_9MICO</name>
<dbReference type="PANTHER" id="PTHR35526">
    <property type="entry name" value="ANTI-SIGMA-F FACTOR RSBW-RELATED"/>
    <property type="match status" value="1"/>
</dbReference>
<feature type="domain" description="Histidine kinase/HSP90-like ATPase" evidence="2">
    <location>
        <begin position="19"/>
        <end position="150"/>
    </location>
</feature>
<dbReference type="PANTHER" id="PTHR35526:SF3">
    <property type="entry name" value="ANTI-SIGMA-F FACTOR RSBW"/>
    <property type="match status" value="1"/>
</dbReference>
<evidence type="ECO:0000313" key="4">
    <source>
        <dbReference type="Proteomes" id="UP000182690"/>
    </source>
</evidence>
<dbReference type="Gene3D" id="3.30.565.10">
    <property type="entry name" value="Histidine kinase-like ATPase, C-terminal domain"/>
    <property type="match status" value="1"/>
</dbReference>
<dbReference type="GO" id="GO:0004674">
    <property type="term" value="F:protein serine/threonine kinase activity"/>
    <property type="evidence" value="ECO:0007669"/>
    <property type="project" value="UniProtKB-KW"/>
</dbReference>
<keyword evidence="3" id="KW-0808">Transferase</keyword>
<dbReference type="InterPro" id="IPR050267">
    <property type="entry name" value="Anti-sigma-factor_SerPK"/>
</dbReference>
<protein>
    <submittedName>
        <fullName evidence="3">Serine/threonine-protein kinase RsbW</fullName>
    </submittedName>
</protein>
<dbReference type="eggNOG" id="COG2172">
    <property type="taxonomic scope" value="Bacteria"/>
</dbReference>
<gene>
    <name evidence="3" type="ORF">SAMN04488565_2278</name>
</gene>
<dbReference type="SUPFAM" id="SSF55874">
    <property type="entry name" value="ATPase domain of HSP90 chaperone/DNA topoisomerase II/histidine kinase"/>
    <property type="match status" value="1"/>
</dbReference>
<keyword evidence="3" id="KW-0418">Kinase</keyword>
<accession>A0A1H1A274</accession>
<organism evidence="3 4">
    <name type="scientific">Leucobacter chromiiresistens</name>
    <dbReference type="NCBI Taxonomy" id="1079994"/>
    <lineage>
        <taxon>Bacteria</taxon>
        <taxon>Bacillati</taxon>
        <taxon>Actinomycetota</taxon>
        <taxon>Actinomycetes</taxon>
        <taxon>Micrococcales</taxon>
        <taxon>Microbacteriaceae</taxon>
        <taxon>Leucobacter</taxon>
    </lineage>
</organism>
<evidence type="ECO:0000256" key="1">
    <source>
        <dbReference type="ARBA" id="ARBA00022527"/>
    </source>
</evidence>
<evidence type="ECO:0000259" key="2">
    <source>
        <dbReference type="Pfam" id="PF13581"/>
    </source>
</evidence>
<dbReference type="Proteomes" id="UP000182690">
    <property type="component" value="Unassembled WGS sequence"/>
</dbReference>
<reference evidence="3 4" key="1">
    <citation type="submission" date="2016-10" db="EMBL/GenBank/DDBJ databases">
        <authorList>
            <person name="de Groot N.N."/>
        </authorList>
    </citation>
    <scope>NUCLEOTIDE SEQUENCE [LARGE SCALE GENOMIC DNA]</scope>
    <source>
        <strain evidence="3 4">DSM 22788</strain>
    </source>
</reference>
<dbReference type="EMBL" id="FNKB01000001">
    <property type="protein sequence ID" value="SDQ33817.1"/>
    <property type="molecule type" value="Genomic_DNA"/>
</dbReference>
<evidence type="ECO:0000313" key="3">
    <source>
        <dbReference type="EMBL" id="SDQ33817.1"/>
    </source>
</evidence>
<dbReference type="OrthoDB" id="3785402at2"/>
<sequence length="160" mass="16518">MGAEQADRGGPGLDLRGRAELAYVERALDELDAFWEALAHAVEPLDRTLFTLAISEVLTNIVQHGAAGAGAGAGAGAAPGPAEIRMTISAGRDELRAVIADTAPPAAIDWEAVAMPDADAESGRGLALARSSLDEFAHTSGDDGNTWTLRRRISTADAGE</sequence>
<dbReference type="CDD" id="cd16936">
    <property type="entry name" value="HATPase_RsbW-like"/>
    <property type="match status" value="1"/>
</dbReference>
<proteinExistence type="predicted"/>
<dbReference type="RefSeq" id="WP_010156993.1">
    <property type="nucleotide sequence ID" value="NZ_FNKB01000001.1"/>
</dbReference>
<dbReference type="InterPro" id="IPR036890">
    <property type="entry name" value="HATPase_C_sf"/>
</dbReference>
<dbReference type="Pfam" id="PF13581">
    <property type="entry name" value="HATPase_c_2"/>
    <property type="match status" value="1"/>
</dbReference>
<dbReference type="STRING" id="1079994.SAMN04488565_2278"/>
<keyword evidence="1" id="KW-0723">Serine/threonine-protein kinase</keyword>
<dbReference type="InterPro" id="IPR003594">
    <property type="entry name" value="HATPase_dom"/>
</dbReference>
<dbReference type="AlphaFoldDB" id="A0A1H1A274"/>